<gene>
    <name evidence="2" type="ORF">SAMN04488542_105125</name>
</gene>
<feature type="coiled-coil region" evidence="1">
    <location>
        <begin position="141"/>
        <end position="202"/>
    </location>
</feature>
<protein>
    <recommendedName>
        <fullName evidence="4">Lipoprotein</fullName>
    </recommendedName>
</protein>
<dbReference type="OrthoDB" id="2664142at2"/>
<evidence type="ECO:0000313" key="3">
    <source>
        <dbReference type="Proteomes" id="UP000198972"/>
    </source>
</evidence>
<accession>A0A1G7I209</accession>
<keyword evidence="3" id="KW-1185">Reference proteome</keyword>
<sequence length="279" mass="31711">MKMGSSIKIQNIVRWILITSSILALITGCSRMETRSPEDWFNFCWAGLAGSDGLTFHGNAVLLRGEELIAEGNVSYSGQLRDHHELAMKSLLPGTRINKVNEAGNEIKLRWEDGSWSLKSNENDTTAQAAGLARMNPLDQLEEIKNARKNIKLENASARGTKVLRIEIDPADAKEQLQNKLVMEMENLRNKWQRNISKLQSDRRSQVSKDVEAHWSTGKEQLIRMLDQADAKVTYHLTIDRNSGLPIRLTSETRLDYPNIRGINEHEVLLSDNRFVDYQ</sequence>
<evidence type="ECO:0008006" key="4">
    <source>
        <dbReference type="Google" id="ProtNLM"/>
    </source>
</evidence>
<dbReference type="AlphaFoldDB" id="A0A1G7I209"/>
<dbReference type="EMBL" id="FNBG01000005">
    <property type="protein sequence ID" value="SDF06705.1"/>
    <property type="molecule type" value="Genomic_DNA"/>
</dbReference>
<dbReference type="Proteomes" id="UP000198972">
    <property type="component" value="Unassembled WGS sequence"/>
</dbReference>
<organism evidence="2 3">
    <name type="scientific">Fontibacillus panacisegetis</name>
    <dbReference type="NCBI Taxonomy" id="670482"/>
    <lineage>
        <taxon>Bacteria</taxon>
        <taxon>Bacillati</taxon>
        <taxon>Bacillota</taxon>
        <taxon>Bacilli</taxon>
        <taxon>Bacillales</taxon>
        <taxon>Paenibacillaceae</taxon>
        <taxon>Fontibacillus</taxon>
    </lineage>
</organism>
<evidence type="ECO:0000313" key="2">
    <source>
        <dbReference type="EMBL" id="SDF06705.1"/>
    </source>
</evidence>
<evidence type="ECO:0000256" key="1">
    <source>
        <dbReference type="SAM" id="Coils"/>
    </source>
</evidence>
<name>A0A1G7I209_9BACL</name>
<dbReference type="RefSeq" id="WP_091227791.1">
    <property type="nucleotide sequence ID" value="NZ_FNBG01000005.1"/>
</dbReference>
<dbReference type="PROSITE" id="PS51257">
    <property type="entry name" value="PROKAR_LIPOPROTEIN"/>
    <property type="match status" value="1"/>
</dbReference>
<proteinExistence type="predicted"/>
<keyword evidence="1" id="KW-0175">Coiled coil</keyword>
<reference evidence="2 3" key="1">
    <citation type="submission" date="2016-10" db="EMBL/GenBank/DDBJ databases">
        <authorList>
            <person name="de Groot N.N."/>
        </authorList>
    </citation>
    <scope>NUCLEOTIDE SEQUENCE [LARGE SCALE GENOMIC DNA]</scope>
    <source>
        <strain evidence="2 3">DSM 28129</strain>
    </source>
</reference>
<dbReference type="STRING" id="670482.SAMN04488542_105125"/>